<dbReference type="eggNOG" id="KOG0867">
    <property type="taxonomic scope" value="Eukaryota"/>
</dbReference>
<dbReference type="InterPro" id="IPR004045">
    <property type="entry name" value="Glutathione_S-Trfase_N"/>
</dbReference>
<reference evidence="7 8" key="1">
    <citation type="journal article" date="2011" name="PLoS Pathog.">
        <title>Endophytic Life Strategies Decoded by Genome and Transcriptome Analyses of the Mutualistic Root Symbiont Piriformospora indica.</title>
        <authorList>
            <person name="Zuccaro A."/>
            <person name="Lahrmann U."/>
            <person name="Guldener U."/>
            <person name="Langen G."/>
            <person name="Pfiffi S."/>
            <person name="Biedenkopf D."/>
            <person name="Wong P."/>
            <person name="Samans B."/>
            <person name="Grimm C."/>
            <person name="Basiewicz M."/>
            <person name="Murat C."/>
            <person name="Martin F."/>
            <person name="Kogel K.H."/>
        </authorList>
    </citation>
    <scope>NUCLEOTIDE SEQUENCE [LARGE SCALE GENOMIC DNA]</scope>
    <source>
        <strain evidence="7 8">DSM 11827</strain>
    </source>
</reference>
<sequence>MPVRDTLASSWEEPIQGFVSTVAIKESAALKLFDTTRLPNSLSRMVLTLHGSSISTCTQRAAVILYEKNVPFTMVEMDWSKHEHKSPAWTKNQPFGQVPYLDDDGFILFESRAIGKYIATKYASSGTPLLPSSNDAQTMALVEQGVSIENNNFNPGAEGLALERIFKQSWGAEAEPKFVEKWETTLAGRMDGFEAILSKQKYIGGNELTYADFFFLPYGEILIKLGYDYLTNEEKYPHVARWWKELSSRESWQKAKGGIKGIDA</sequence>
<dbReference type="Proteomes" id="UP000007148">
    <property type="component" value="Unassembled WGS sequence"/>
</dbReference>
<dbReference type="PROSITE" id="PS50405">
    <property type="entry name" value="GST_CTER"/>
    <property type="match status" value="1"/>
</dbReference>
<feature type="domain" description="GST N-terminal" evidence="5">
    <location>
        <begin position="45"/>
        <end position="126"/>
    </location>
</feature>
<dbReference type="CDD" id="cd03053">
    <property type="entry name" value="GST_N_Phi"/>
    <property type="match status" value="1"/>
</dbReference>
<dbReference type="PANTHER" id="PTHR43900">
    <property type="entry name" value="GLUTATHIONE S-TRANSFERASE RHO"/>
    <property type="match status" value="1"/>
</dbReference>
<comment type="catalytic activity">
    <reaction evidence="3">
        <text>RX + glutathione = an S-substituted glutathione + a halide anion + H(+)</text>
        <dbReference type="Rhea" id="RHEA:16437"/>
        <dbReference type="ChEBI" id="CHEBI:15378"/>
        <dbReference type="ChEBI" id="CHEBI:16042"/>
        <dbReference type="ChEBI" id="CHEBI:17792"/>
        <dbReference type="ChEBI" id="CHEBI:57925"/>
        <dbReference type="ChEBI" id="CHEBI:90779"/>
        <dbReference type="EC" id="2.5.1.18"/>
    </reaction>
</comment>
<accession>G4TSA1</accession>
<dbReference type="Gene3D" id="3.40.30.10">
    <property type="entry name" value="Glutaredoxin"/>
    <property type="match status" value="1"/>
</dbReference>
<organism evidence="7 8">
    <name type="scientific">Serendipita indica (strain DSM 11827)</name>
    <name type="common">Root endophyte fungus</name>
    <name type="synonym">Piriformospora indica</name>
    <dbReference type="NCBI Taxonomy" id="1109443"/>
    <lineage>
        <taxon>Eukaryota</taxon>
        <taxon>Fungi</taxon>
        <taxon>Dikarya</taxon>
        <taxon>Basidiomycota</taxon>
        <taxon>Agaricomycotina</taxon>
        <taxon>Agaricomycetes</taxon>
        <taxon>Sebacinales</taxon>
        <taxon>Serendipitaceae</taxon>
        <taxon>Serendipita</taxon>
    </lineage>
</organism>
<proteinExistence type="inferred from homology"/>
<dbReference type="SUPFAM" id="SSF47616">
    <property type="entry name" value="GST C-terminal domain-like"/>
    <property type="match status" value="1"/>
</dbReference>
<dbReference type="InterPro" id="IPR040079">
    <property type="entry name" value="Glutathione_S-Trfase"/>
</dbReference>
<dbReference type="Pfam" id="PF00043">
    <property type="entry name" value="GST_C"/>
    <property type="match status" value="1"/>
</dbReference>
<dbReference type="Pfam" id="PF02798">
    <property type="entry name" value="GST_N"/>
    <property type="match status" value="1"/>
</dbReference>
<dbReference type="OMA" id="TIVVHCI"/>
<name>G4TSA1_SERID</name>
<evidence type="ECO:0000313" key="8">
    <source>
        <dbReference type="Proteomes" id="UP000007148"/>
    </source>
</evidence>
<comment type="caution">
    <text evidence="7">The sequence shown here is derived from an EMBL/GenBank/DDBJ whole genome shotgun (WGS) entry which is preliminary data.</text>
</comment>
<dbReference type="InterPro" id="IPR036282">
    <property type="entry name" value="Glutathione-S-Trfase_C_sf"/>
</dbReference>
<dbReference type="SFLD" id="SFLDG01154">
    <property type="entry name" value="Main.5:_Phi-like"/>
    <property type="match status" value="1"/>
</dbReference>
<dbReference type="HOGENOM" id="CLU_011226_5_1_1"/>
<dbReference type="STRING" id="1109443.G4TSA1"/>
<gene>
    <name evidence="7" type="ORF">PIIN_08147</name>
</gene>
<dbReference type="SFLD" id="SFLDG00358">
    <property type="entry name" value="Main_(cytGST)"/>
    <property type="match status" value="1"/>
</dbReference>
<comment type="similarity">
    <text evidence="4">Belongs to the GST superfamily.</text>
</comment>
<protein>
    <recommendedName>
        <fullName evidence="1">glutathione transferase</fullName>
        <ecNumber evidence="1">2.5.1.18</ecNumber>
    </recommendedName>
</protein>
<dbReference type="AlphaFoldDB" id="G4TSA1"/>
<evidence type="ECO:0000256" key="2">
    <source>
        <dbReference type="ARBA" id="ARBA00022679"/>
    </source>
</evidence>
<dbReference type="SFLD" id="SFLDS00019">
    <property type="entry name" value="Glutathione_Transferase_(cytos"/>
    <property type="match status" value="1"/>
</dbReference>
<evidence type="ECO:0000259" key="5">
    <source>
        <dbReference type="PROSITE" id="PS50404"/>
    </source>
</evidence>
<dbReference type="PANTHER" id="PTHR43900:SF3">
    <property type="entry name" value="GLUTATHIONE S-TRANSFERASE RHO"/>
    <property type="match status" value="1"/>
</dbReference>
<dbReference type="FunFam" id="3.40.30.10:FF:000016">
    <property type="entry name" value="Glutathione S-transferase F2"/>
    <property type="match status" value="1"/>
</dbReference>
<evidence type="ECO:0000256" key="3">
    <source>
        <dbReference type="ARBA" id="ARBA00047960"/>
    </source>
</evidence>
<dbReference type="Gene3D" id="1.20.1050.10">
    <property type="match status" value="1"/>
</dbReference>
<keyword evidence="2 7" id="KW-0808">Transferase</keyword>
<dbReference type="EMBL" id="CAFZ01000288">
    <property type="protein sequence ID" value="CCA74194.1"/>
    <property type="molecule type" value="Genomic_DNA"/>
</dbReference>
<evidence type="ECO:0000259" key="6">
    <source>
        <dbReference type="PROSITE" id="PS50405"/>
    </source>
</evidence>
<dbReference type="OrthoDB" id="249703at2759"/>
<dbReference type="GO" id="GO:0004364">
    <property type="term" value="F:glutathione transferase activity"/>
    <property type="evidence" value="ECO:0007669"/>
    <property type="project" value="UniProtKB-EC"/>
</dbReference>
<evidence type="ECO:0000256" key="1">
    <source>
        <dbReference type="ARBA" id="ARBA00012452"/>
    </source>
</evidence>
<keyword evidence="8" id="KW-1185">Reference proteome</keyword>
<feature type="domain" description="GST C-terminal" evidence="6">
    <location>
        <begin position="135"/>
        <end position="264"/>
    </location>
</feature>
<dbReference type="InParanoid" id="G4TSA1"/>
<dbReference type="GO" id="GO:0006749">
    <property type="term" value="P:glutathione metabolic process"/>
    <property type="evidence" value="ECO:0007669"/>
    <property type="project" value="TreeGrafter"/>
</dbReference>
<evidence type="ECO:0000256" key="4">
    <source>
        <dbReference type="RuleBase" id="RU003494"/>
    </source>
</evidence>
<dbReference type="InterPro" id="IPR036249">
    <property type="entry name" value="Thioredoxin-like_sf"/>
</dbReference>
<dbReference type="GO" id="GO:0043295">
    <property type="term" value="F:glutathione binding"/>
    <property type="evidence" value="ECO:0007669"/>
    <property type="project" value="TreeGrafter"/>
</dbReference>
<dbReference type="SUPFAM" id="SSF52833">
    <property type="entry name" value="Thioredoxin-like"/>
    <property type="match status" value="1"/>
</dbReference>
<evidence type="ECO:0000313" key="7">
    <source>
        <dbReference type="EMBL" id="CCA74194.1"/>
    </source>
</evidence>
<dbReference type="InterPro" id="IPR004046">
    <property type="entry name" value="GST_C"/>
</dbReference>
<dbReference type="PROSITE" id="PS50404">
    <property type="entry name" value="GST_NTER"/>
    <property type="match status" value="1"/>
</dbReference>
<dbReference type="EC" id="2.5.1.18" evidence="1"/>
<dbReference type="GO" id="GO:0005737">
    <property type="term" value="C:cytoplasm"/>
    <property type="evidence" value="ECO:0007669"/>
    <property type="project" value="TreeGrafter"/>
</dbReference>
<dbReference type="InterPro" id="IPR010987">
    <property type="entry name" value="Glutathione-S-Trfase_C-like"/>
</dbReference>